<evidence type="ECO:0000313" key="3">
    <source>
        <dbReference type="EMBL" id="SEO55127.1"/>
    </source>
</evidence>
<evidence type="ECO:0000256" key="2">
    <source>
        <dbReference type="SAM" id="MobiDB-lite"/>
    </source>
</evidence>
<proteinExistence type="predicted"/>
<keyword evidence="1" id="KW-0175">Coiled coil</keyword>
<accession>A0A1H8QMG2</accession>
<evidence type="ECO:0000313" key="4">
    <source>
        <dbReference type="Proteomes" id="UP000181951"/>
    </source>
</evidence>
<name>A0A1H8QMG2_9ACTN</name>
<organism evidence="3 4">
    <name type="scientific">Actinacidiphila rubida</name>
    <dbReference type="NCBI Taxonomy" id="310780"/>
    <lineage>
        <taxon>Bacteria</taxon>
        <taxon>Bacillati</taxon>
        <taxon>Actinomycetota</taxon>
        <taxon>Actinomycetes</taxon>
        <taxon>Kitasatosporales</taxon>
        <taxon>Streptomycetaceae</taxon>
        <taxon>Actinacidiphila</taxon>
    </lineage>
</organism>
<dbReference type="EMBL" id="FODD01000030">
    <property type="protein sequence ID" value="SEO55127.1"/>
    <property type="molecule type" value="Genomic_DNA"/>
</dbReference>
<dbReference type="Proteomes" id="UP000181951">
    <property type="component" value="Unassembled WGS sequence"/>
</dbReference>
<sequence>MSDVVRLLVVVVVAAAAYVGWRRFRYPGGWAYAFSPEHSEARDDLDAARRHARTLERELKKERDAAQSQLDRERRLHKDRVRAIDRRISALRRPGRGGTIATLGEVTIHEHSVLAGTVEIPLAGLTVRLDHAQHQHFLYLTKPNGRSHVKKYLRTEYDEESVRQFVVRLENAVADENAFRIRTAADLQQAEEELAQVRDDTSAQDEAHARIAEVEERQSRDTRLDAARKEVQASCERWEHLTGKRPR</sequence>
<dbReference type="OrthoDB" id="4328047at2"/>
<gene>
    <name evidence="3" type="ORF">SAMN05216267_103064</name>
</gene>
<feature type="region of interest" description="Disordered" evidence="2">
    <location>
        <begin position="196"/>
        <end position="228"/>
    </location>
</feature>
<evidence type="ECO:0000256" key="1">
    <source>
        <dbReference type="SAM" id="Coils"/>
    </source>
</evidence>
<dbReference type="RefSeq" id="WP_141726068.1">
    <property type="nucleotide sequence ID" value="NZ_FODD01000030.1"/>
</dbReference>
<reference evidence="3 4" key="1">
    <citation type="submission" date="2016-10" db="EMBL/GenBank/DDBJ databases">
        <authorList>
            <person name="de Groot N.N."/>
        </authorList>
    </citation>
    <scope>NUCLEOTIDE SEQUENCE [LARGE SCALE GENOMIC DNA]</scope>
    <source>
        <strain evidence="3 4">CGMCC 4.2026</strain>
    </source>
</reference>
<protein>
    <submittedName>
        <fullName evidence="3">Uncharacterized protein</fullName>
    </submittedName>
</protein>
<feature type="coiled-coil region" evidence="1">
    <location>
        <begin position="38"/>
        <end position="76"/>
    </location>
</feature>
<dbReference type="AlphaFoldDB" id="A0A1H8QMG2"/>
<keyword evidence="4" id="KW-1185">Reference proteome</keyword>